<dbReference type="PANTHER" id="PTHR46552">
    <property type="entry name" value="NADH-UBIQUINONE OXIDOREDUCTASE CHAIN 2"/>
    <property type="match status" value="1"/>
</dbReference>
<evidence type="ECO:0000256" key="7">
    <source>
        <dbReference type="ARBA" id="ARBA00022692"/>
    </source>
</evidence>
<feature type="transmembrane region" description="Helical" evidence="17">
    <location>
        <begin position="29"/>
        <end position="48"/>
    </location>
</feature>
<keyword evidence="13 17" id="KW-0830">Ubiquinone</keyword>
<reference evidence="19" key="1">
    <citation type="journal article" date="2019" name="Mitochondrial DNA Part B Resour">
        <title>The mitochondrial genome of a slit limpet Pseudorimula sp. (Vetigastropoda: Lepetodrilidae) from hydrothermal vent on the Southwest Indian Ridge.</title>
        <authorList>
            <person name="Zhou Y."/>
            <person name="Cheng H."/>
            <person name="Zhang D."/>
            <person name="Wang C."/>
        </authorList>
    </citation>
    <scope>NUCLEOTIDE SEQUENCE</scope>
    <source>
        <tissue evidence="19">Foot</tissue>
    </source>
</reference>
<comment type="similarity">
    <text evidence="2 17">Belongs to the complex I subunit 2 family.</text>
</comment>
<feature type="transmembrane region" description="Helical" evidence="17">
    <location>
        <begin position="290"/>
        <end position="311"/>
    </location>
</feature>
<dbReference type="GO" id="GO:0008137">
    <property type="term" value="F:NADH dehydrogenase (ubiquinone) activity"/>
    <property type="evidence" value="ECO:0007669"/>
    <property type="project" value="UniProtKB-EC"/>
</dbReference>
<proteinExistence type="inferred from homology"/>
<keyword evidence="9 17" id="KW-1278">Translocase</keyword>
<keyword evidence="14 17" id="KW-0496">Mitochondrion</keyword>
<feature type="transmembrane region" description="Helical" evidence="17">
    <location>
        <begin position="160"/>
        <end position="178"/>
    </location>
</feature>
<dbReference type="Pfam" id="PF00361">
    <property type="entry name" value="Proton_antipo_M"/>
    <property type="match status" value="1"/>
</dbReference>
<evidence type="ECO:0000256" key="14">
    <source>
        <dbReference type="ARBA" id="ARBA00023128"/>
    </source>
</evidence>
<evidence type="ECO:0000256" key="15">
    <source>
        <dbReference type="ARBA" id="ARBA00023136"/>
    </source>
</evidence>
<keyword evidence="11 17" id="KW-1133">Transmembrane helix</keyword>
<feature type="transmembrane region" description="Helical" evidence="17">
    <location>
        <begin position="210"/>
        <end position="229"/>
    </location>
</feature>
<protein>
    <recommendedName>
        <fullName evidence="4 17">NADH-ubiquinone oxidoreductase chain 2</fullName>
        <ecNumber evidence="3 17">7.1.1.2</ecNumber>
    </recommendedName>
</protein>
<feature type="transmembrane region" description="Helical" evidence="17">
    <location>
        <begin position="250"/>
        <end position="270"/>
    </location>
</feature>
<dbReference type="InterPro" id="IPR003917">
    <property type="entry name" value="NADH_UbQ_OxRdtase_chain2"/>
</dbReference>
<comment type="catalytic activity">
    <reaction evidence="16 17">
        <text>a ubiquinone + NADH + 5 H(+)(in) = a ubiquinol + NAD(+) + 4 H(+)(out)</text>
        <dbReference type="Rhea" id="RHEA:29091"/>
        <dbReference type="Rhea" id="RHEA-COMP:9565"/>
        <dbReference type="Rhea" id="RHEA-COMP:9566"/>
        <dbReference type="ChEBI" id="CHEBI:15378"/>
        <dbReference type="ChEBI" id="CHEBI:16389"/>
        <dbReference type="ChEBI" id="CHEBI:17976"/>
        <dbReference type="ChEBI" id="CHEBI:57540"/>
        <dbReference type="ChEBI" id="CHEBI:57945"/>
        <dbReference type="EC" id="7.1.1.2"/>
    </reaction>
</comment>
<dbReference type="PRINTS" id="PR01436">
    <property type="entry name" value="NADHDHGNASE2"/>
</dbReference>
<comment type="function">
    <text evidence="17">Core subunit of the mitochondrial membrane respiratory chain NADH dehydrogenase (Complex I) which catalyzes electron transfer from NADH through the respiratory chain, using ubiquinone as an electron acceptor. Essential for the catalytic activity and assembly of complex I.</text>
</comment>
<keyword evidence="10 17" id="KW-0249">Electron transport</keyword>
<evidence type="ECO:0000256" key="8">
    <source>
        <dbReference type="ARBA" id="ARBA00022792"/>
    </source>
</evidence>
<keyword evidence="5" id="KW-0813">Transport</keyword>
<organism evidence="19">
    <name type="scientific">Pseudorimula sp. RSIO35641</name>
    <dbReference type="NCBI Taxonomy" id="2652779"/>
    <lineage>
        <taxon>Eukaryota</taxon>
        <taxon>Metazoa</taxon>
        <taxon>Spiralia</taxon>
        <taxon>Lophotrochozoa</taxon>
        <taxon>Mollusca</taxon>
        <taxon>Gastropoda</taxon>
        <taxon>Vetigastropoda</taxon>
        <taxon>Lepetellida</taxon>
        <taxon>Lepetodriloidea</taxon>
        <taxon>Lepetodrilidae</taxon>
        <taxon>Pseudorimula</taxon>
    </lineage>
</organism>
<dbReference type="GO" id="GO:0005743">
    <property type="term" value="C:mitochondrial inner membrane"/>
    <property type="evidence" value="ECO:0007669"/>
    <property type="project" value="UniProtKB-SubCell"/>
</dbReference>
<keyword evidence="12 17" id="KW-0520">NAD</keyword>
<gene>
    <name evidence="19" type="primary">ND2</name>
</gene>
<feature type="transmembrane region" description="Helical" evidence="17">
    <location>
        <begin position="101"/>
        <end position="118"/>
    </location>
</feature>
<dbReference type="InterPro" id="IPR001750">
    <property type="entry name" value="ND/Mrp_TM"/>
</dbReference>
<dbReference type="PANTHER" id="PTHR46552:SF1">
    <property type="entry name" value="NADH-UBIQUINONE OXIDOREDUCTASE CHAIN 2"/>
    <property type="match status" value="1"/>
</dbReference>
<dbReference type="InterPro" id="IPR050175">
    <property type="entry name" value="Complex_I_Subunit_2"/>
</dbReference>
<evidence type="ECO:0000313" key="19">
    <source>
        <dbReference type="EMBL" id="QFG71041.1"/>
    </source>
</evidence>
<feature type="domain" description="NADH:quinone oxidoreductase/Mrp antiporter transmembrane" evidence="18">
    <location>
        <begin position="26"/>
        <end position="294"/>
    </location>
</feature>
<evidence type="ECO:0000256" key="4">
    <source>
        <dbReference type="ARBA" id="ARBA00021008"/>
    </source>
</evidence>
<evidence type="ECO:0000256" key="9">
    <source>
        <dbReference type="ARBA" id="ARBA00022967"/>
    </source>
</evidence>
<keyword evidence="6 17" id="KW-0679">Respiratory chain</keyword>
<comment type="subcellular location">
    <subcellularLocation>
        <location evidence="1 17">Mitochondrion inner membrane</location>
        <topology evidence="1 17">Multi-pass membrane protein</topology>
    </subcellularLocation>
</comment>
<feature type="transmembrane region" description="Helical" evidence="17">
    <location>
        <begin position="125"/>
        <end position="148"/>
    </location>
</feature>
<feature type="transmembrane region" description="Helical" evidence="17">
    <location>
        <begin position="60"/>
        <end position="81"/>
    </location>
</feature>
<sequence length="361" mass="39625">MMISSLPFSFLFSFVVIFGTILSLSSSHWLIIWAGLEINLLGFIPLIISRNTTAETQSGIKYFLIQALGSSLLMLGSLHTFSISSTWEVMDPHSWLTTTPLILSLILKLGAFPFHFWLPPVMAGLSWLMCLTLATWQKLAPLFLLSSLSQVYLNTTMTKFMLIIAGISSLIGGLGGINQTQIRAILAYSSIGHIGWMLLAMTASETVLKMYFLIYIFISLGLFSLLLFSESPILPNSFRQKTKDLKMLQISLILMLLSLGGLPPLLGFVGKWATMSYLTSLSSPITALPLIAGSLISLFYYLSLLFSLTLASSKMTLTSFSPSLTPLSLPLAPLFITSLILMLNISGSVFIFSSIPLSEFL</sequence>
<evidence type="ECO:0000256" key="16">
    <source>
        <dbReference type="ARBA" id="ARBA00049551"/>
    </source>
</evidence>
<keyword evidence="15 17" id="KW-0472">Membrane</keyword>
<evidence type="ECO:0000256" key="1">
    <source>
        <dbReference type="ARBA" id="ARBA00004448"/>
    </source>
</evidence>
<evidence type="ECO:0000256" key="2">
    <source>
        <dbReference type="ARBA" id="ARBA00007012"/>
    </source>
</evidence>
<dbReference type="GO" id="GO:0006120">
    <property type="term" value="P:mitochondrial electron transport, NADH to ubiquinone"/>
    <property type="evidence" value="ECO:0007669"/>
    <property type="project" value="InterPro"/>
</dbReference>
<evidence type="ECO:0000256" key="10">
    <source>
        <dbReference type="ARBA" id="ARBA00022982"/>
    </source>
</evidence>
<evidence type="ECO:0000256" key="3">
    <source>
        <dbReference type="ARBA" id="ARBA00012944"/>
    </source>
</evidence>
<accession>A0A5J6VA14</accession>
<keyword evidence="8 17" id="KW-0999">Mitochondrion inner membrane</keyword>
<dbReference type="EMBL" id="MK404176">
    <property type="protein sequence ID" value="QFG71041.1"/>
    <property type="molecule type" value="Genomic_DNA"/>
</dbReference>
<evidence type="ECO:0000256" key="11">
    <source>
        <dbReference type="ARBA" id="ARBA00022989"/>
    </source>
</evidence>
<evidence type="ECO:0000256" key="17">
    <source>
        <dbReference type="RuleBase" id="RU003403"/>
    </source>
</evidence>
<evidence type="ECO:0000256" key="13">
    <source>
        <dbReference type="ARBA" id="ARBA00023075"/>
    </source>
</evidence>
<feature type="transmembrane region" description="Helical" evidence="17">
    <location>
        <begin position="185"/>
        <end position="204"/>
    </location>
</feature>
<feature type="transmembrane region" description="Helical" evidence="17">
    <location>
        <begin position="331"/>
        <end position="355"/>
    </location>
</feature>
<keyword evidence="7 17" id="KW-0812">Transmembrane</keyword>
<dbReference type="AlphaFoldDB" id="A0A5J6VA14"/>
<evidence type="ECO:0000256" key="6">
    <source>
        <dbReference type="ARBA" id="ARBA00022660"/>
    </source>
</evidence>
<name>A0A5J6VA14_9VEST</name>
<evidence type="ECO:0000256" key="5">
    <source>
        <dbReference type="ARBA" id="ARBA00022448"/>
    </source>
</evidence>
<evidence type="ECO:0000256" key="12">
    <source>
        <dbReference type="ARBA" id="ARBA00023027"/>
    </source>
</evidence>
<evidence type="ECO:0000259" key="18">
    <source>
        <dbReference type="Pfam" id="PF00361"/>
    </source>
</evidence>
<geneLocation type="mitochondrion" evidence="19"/>
<dbReference type="EC" id="7.1.1.2" evidence="3 17"/>